<keyword evidence="5" id="KW-1133">Transmembrane helix</keyword>
<keyword evidence="3" id="KW-0812">Transmembrane</keyword>
<dbReference type="InterPro" id="IPR045860">
    <property type="entry name" value="Snake_toxin-like_sf"/>
</dbReference>
<comment type="subcellular location">
    <subcellularLocation>
        <location evidence="1">Membrane</location>
        <topology evidence="1">Lipid-anchor</topology>
        <topology evidence="1">GPI-anchor</topology>
    </subcellularLocation>
</comment>
<dbReference type="EMBL" id="LR824009">
    <property type="protein sequence ID" value="CAH0605648.1"/>
    <property type="molecule type" value="Genomic_DNA"/>
</dbReference>
<dbReference type="GO" id="GO:0098552">
    <property type="term" value="C:side of membrane"/>
    <property type="evidence" value="ECO:0007669"/>
    <property type="project" value="UniProtKB-KW"/>
</dbReference>
<evidence type="ECO:0000313" key="9">
    <source>
        <dbReference type="EMBL" id="CAH0605648.1"/>
    </source>
</evidence>
<keyword evidence="8" id="KW-0449">Lipoprotein</keyword>
<dbReference type="AlphaFoldDB" id="A0A9P0FZQ7"/>
<dbReference type="GO" id="GO:0032222">
    <property type="term" value="P:regulation of synaptic transmission, cholinergic"/>
    <property type="evidence" value="ECO:0007669"/>
    <property type="project" value="InterPro"/>
</dbReference>
<evidence type="ECO:0000256" key="4">
    <source>
        <dbReference type="ARBA" id="ARBA00022729"/>
    </source>
</evidence>
<keyword evidence="7" id="KW-0325">Glycoprotein</keyword>
<keyword evidence="4" id="KW-0732">Signal</keyword>
<evidence type="ECO:0000313" key="10">
    <source>
        <dbReference type="Proteomes" id="UP001154114"/>
    </source>
</evidence>
<keyword evidence="6" id="KW-0472">Membrane</keyword>
<evidence type="ECO:0000256" key="3">
    <source>
        <dbReference type="ARBA" id="ARBA00022692"/>
    </source>
</evidence>
<evidence type="ECO:0000256" key="6">
    <source>
        <dbReference type="ARBA" id="ARBA00023136"/>
    </source>
</evidence>
<dbReference type="InterPro" id="IPR050975">
    <property type="entry name" value="Sleep_regulator"/>
</dbReference>
<keyword evidence="10" id="KW-1185">Reference proteome</keyword>
<organism evidence="9 10">
    <name type="scientific">Chrysodeixis includens</name>
    <name type="common">Soybean looper</name>
    <name type="synonym">Pseudoplusia includens</name>
    <dbReference type="NCBI Taxonomy" id="689277"/>
    <lineage>
        <taxon>Eukaryota</taxon>
        <taxon>Metazoa</taxon>
        <taxon>Ecdysozoa</taxon>
        <taxon>Arthropoda</taxon>
        <taxon>Hexapoda</taxon>
        <taxon>Insecta</taxon>
        <taxon>Pterygota</taxon>
        <taxon>Neoptera</taxon>
        <taxon>Endopterygota</taxon>
        <taxon>Lepidoptera</taxon>
        <taxon>Glossata</taxon>
        <taxon>Ditrysia</taxon>
        <taxon>Noctuoidea</taxon>
        <taxon>Noctuidae</taxon>
        <taxon>Plusiinae</taxon>
        <taxon>Chrysodeixis</taxon>
    </lineage>
</organism>
<evidence type="ECO:0000256" key="5">
    <source>
        <dbReference type="ARBA" id="ARBA00022989"/>
    </source>
</evidence>
<protein>
    <recommendedName>
        <fullName evidence="11">Protein quiver</fullName>
    </recommendedName>
</protein>
<evidence type="ECO:0000256" key="8">
    <source>
        <dbReference type="ARBA" id="ARBA00023288"/>
    </source>
</evidence>
<name>A0A9P0FZQ7_CHRIL</name>
<gene>
    <name evidence="9" type="ORF">CINC_LOCUS11600</name>
</gene>
<dbReference type="SUPFAM" id="SSF57302">
    <property type="entry name" value="Snake toxin-like"/>
    <property type="match status" value="1"/>
</dbReference>
<accession>A0A9P0FZQ7</accession>
<evidence type="ECO:0008006" key="11">
    <source>
        <dbReference type="Google" id="ProtNLM"/>
    </source>
</evidence>
<reference evidence="9" key="1">
    <citation type="submission" date="2021-12" db="EMBL/GenBank/DDBJ databases">
        <authorList>
            <person name="King R."/>
        </authorList>
    </citation>
    <scope>NUCLEOTIDE SEQUENCE</scope>
</reference>
<dbReference type="InterPro" id="IPR031424">
    <property type="entry name" value="QVR-like"/>
</dbReference>
<dbReference type="PANTHER" id="PTHR33562:SF17">
    <property type="entry name" value="PROTEIN QUIVER"/>
    <property type="match status" value="1"/>
</dbReference>
<evidence type="ECO:0000256" key="2">
    <source>
        <dbReference type="ARBA" id="ARBA00022622"/>
    </source>
</evidence>
<dbReference type="Proteomes" id="UP001154114">
    <property type="component" value="Chromosome 6"/>
</dbReference>
<dbReference type="GO" id="GO:0030431">
    <property type="term" value="P:sleep"/>
    <property type="evidence" value="ECO:0007669"/>
    <property type="project" value="InterPro"/>
</dbReference>
<dbReference type="PANTHER" id="PTHR33562">
    <property type="entry name" value="ATILLA, ISOFORM B-RELATED-RELATED"/>
    <property type="match status" value="1"/>
</dbReference>
<dbReference type="OrthoDB" id="6083863at2759"/>
<evidence type="ECO:0000256" key="1">
    <source>
        <dbReference type="ARBA" id="ARBA00004589"/>
    </source>
</evidence>
<dbReference type="Pfam" id="PF17064">
    <property type="entry name" value="QVR"/>
    <property type="match status" value="1"/>
</dbReference>
<sequence length="146" mass="16462">MKVLSQVTLVTSVIGVLCYVKYASSILCYDCNSAYDPRCGEEFDSFSLGIINCSLRDPPEHIEPIEPTFCRAIKMEINGKVRVVRQCGYLADDEVTDQPCRRVVGNGDLFVTYCNCKTDLCNTGVTHNYHQMALFMSAVLYLVLYY</sequence>
<proteinExistence type="predicted"/>
<evidence type="ECO:0000256" key="7">
    <source>
        <dbReference type="ARBA" id="ARBA00023180"/>
    </source>
</evidence>
<keyword evidence="2" id="KW-0336">GPI-anchor</keyword>